<sequence length="539" mass="59609">MKIKYLFAALLLWSLAPSLNAQIPVFHLDKPLYVTGDILRYRLYLPPAFSGQDVALKTALVDAGGEPVGAFHQQTGGATALDGYLKLPYDLRSQVYHLLVLGTGQESRKKIKLAEILVPVYNDLGEESPPAAGPIPETGAMAEQLQVTIEQSGGPFQKQEEIPVQVRVTDRNGQSVPADLSVSVIDAGLFGGRSNGLSTPVSSTPAPANDLSDRMYLNGRITDELGRPRAEISFGAYVHDLGETIIGETDASGDFALELPTLTGSADIQFVDLRNDSLRVVLDDGIELSPTPPIPFNEKIESYLKWSRSRKVIYQLYNTLEMNLEQTLPERRPKPVEPDQRIVPSEYTAFKDMATFFTEVSTPLKFRIGKEGNLIAQMFNPNPRMRAFYQGTPIFLVDGKMTRDVDFVQQLELSRIDTIDLYFDFLNLNRYFGKVGSNGIAVLKTSIPNLQVPQPDENSIFRIDGLLASAREPASDQATDRRPDFRSNLYWNPTLPAANGTAGLRFTQSDDLGTFLIRVVARTADGRTGTAVQTYEVQW</sequence>
<evidence type="ECO:0000256" key="1">
    <source>
        <dbReference type="SAM" id="SignalP"/>
    </source>
</evidence>
<dbReference type="OrthoDB" id="679547at2"/>
<gene>
    <name evidence="2" type="ORF">CRP01_03980</name>
</gene>
<evidence type="ECO:0000313" key="3">
    <source>
        <dbReference type="Proteomes" id="UP000223913"/>
    </source>
</evidence>
<accession>A0A2D0NHE8</accession>
<dbReference type="AlphaFoldDB" id="A0A2D0NHE8"/>
<keyword evidence="3" id="KW-1185">Reference proteome</keyword>
<feature type="signal peptide" evidence="1">
    <location>
        <begin position="1"/>
        <end position="21"/>
    </location>
</feature>
<organism evidence="2 3">
    <name type="scientific">Flavilitoribacter nigricans (strain ATCC 23147 / DSM 23189 / NBRC 102662 / NCIMB 1420 / SS-2)</name>
    <name type="common">Lewinella nigricans</name>
    <dbReference type="NCBI Taxonomy" id="1122177"/>
    <lineage>
        <taxon>Bacteria</taxon>
        <taxon>Pseudomonadati</taxon>
        <taxon>Bacteroidota</taxon>
        <taxon>Saprospiria</taxon>
        <taxon>Saprospirales</taxon>
        <taxon>Lewinellaceae</taxon>
        <taxon>Flavilitoribacter</taxon>
    </lineage>
</organism>
<dbReference type="RefSeq" id="WP_143473259.1">
    <property type="nucleotide sequence ID" value="NZ_PDUD01000004.1"/>
</dbReference>
<feature type="chain" id="PRO_5013333890" description="Carboxypeptidase regulatory-like domain-containing protein" evidence="1">
    <location>
        <begin position="22"/>
        <end position="539"/>
    </location>
</feature>
<name>A0A2D0NHE8_FLAN2</name>
<dbReference type="Proteomes" id="UP000223913">
    <property type="component" value="Unassembled WGS sequence"/>
</dbReference>
<evidence type="ECO:0008006" key="4">
    <source>
        <dbReference type="Google" id="ProtNLM"/>
    </source>
</evidence>
<evidence type="ECO:0000313" key="2">
    <source>
        <dbReference type="EMBL" id="PHN07922.1"/>
    </source>
</evidence>
<dbReference type="EMBL" id="PDUD01000004">
    <property type="protein sequence ID" value="PHN07922.1"/>
    <property type="molecule type" value="Genomic_DNA"/>
</dbReference>
<comment type="caution">
    <text evidence="2">The sequence shown here is derived from an EMBL/GenBank/DDBJ whole genome shotgun (WGS) entry which is preliminary data.</text>
</comment>
<proteinExistence type="predicted"/>
<keyword evidence="1" id="KW-0732">Signal</keyword>
<protein>
    <recommendedName>
        <fullName evidence="4">Carboxypeptidase regulatory-like domain-containing protein</fullName>
    </recommendedName>
</protein>
<reference evidence="2 3" key="1">
    <citation type="submission" date="2017-10" db="EMBL/GenBank/DDBJ databases">
        <title>The draft genome sequence of Lewinella nigricans NBRC 102662.</title>
        <authorList>
            <person name="Wang K."/>
        </authorList>
    </citation>
    <scope>NUCLEOTIDE SEQUENCE [LARGE SCALE GENOMIC DNA]</scope>
    <source>
        <strain evidence="2 3">NBRC 102662</strain>
    </source>
</reference>